<reference evidence="6" key="1">
    <citation type="submission" date="2018-06" db="EMBL/GenBank/DDBJ databases">
        <authorList>
            <person name="Zhirakovskaya E."/>
        </authorList>
    </citation>
    <scope>NUCLEOTIDE SEQUENCE</scope>
</reference>
<dbReference type="SUPFAM" id="SSF53335">
    <property type="entry name" value="S-adenosyl-L-methionine-dependent methyltransferases"/>
    <property type="match status" value="1"/>
</dbReference>
<keyword evidence="2" id="KW-0963">Cytoplasm</keyword>
<dbReference type="PIRSF" id="PIRSF000401">
    <property type="entry name" value="RPL11_MTase"/>
    <property type="match status" value="1"/>
</dbReference>
<protein>
    <submittedName>
        <fullName evidence="6">Ribosomal protein L11 methyltransferase</fullName>
    </submittedName>
</protein>
<dbReference type="InterPro" id="IPR029063">
    <property type="entry name" value="SAM-dependent_MTases_sf"/>
</dbReference>
<proteinExistence type="inferred from homology"/>
<gene>
    <name evidence="6" type="ORF">MNBD_GAMMA20-743</name>
</gene>
<dbReference type="HAMAP" id="MF_00735">
    <property type="entry name" value="Methyltr_PrmA"/>
    <property type="match status" value="1"/>
</dbReference>
<dbReference type="PANTHER" id="PTHR43648:SF1">
    <property type="entry name" value="ELECTRON TRANSFER FLAVOPROTEIN BETA SUBUNIT LYSINE METHYLTRANSFERASE"/>
    <property type="match status" value="1"/>
</dbReference>
<dbReference type="AlphaFoldDB" id="A0A3B1AJ78"/>
<keyword evidence="4 6" id="KW-0808">Transferase</keyword>
<evidence type="ECO:0000256" key="3">
    <source>
        <dbReference type="ARBA" id="ARBA00022603"/>
    </source>
</evidence>
<evidence type="ECO:0000256" key="2">
    <source>
        <dbReference type="ARBA" id="ARBA00022490"/>
    </source>
</evidence>
<dbReference type="PANTHER" id="PTHR43648">
    <property type="entry name" value="ELECTRON TRANSFER FLAVOPROTEIN BETA SUBUNIT LYSINE METHYLTRANSFERASE"/>
    <property type="match status" value="1"/>
</dbReference>
<evidence type="ECO:0000256" key="5">
    <source>
        <dbReference type="ARBA" id="ARBA00022691"/>
    </source>
</evidence>
<comment type="similarity">
    <text evidence="1">Belongs to the methyltransferase superfamily. PrmA family.</text>
</comment>
<sequence length="293" mass="32022">MSWLQLTLESSHADATRIADALSGLGAVAVTLQDGADQPLYEPPPGKTPLWSATRIIGLFAADADIMAITAQLAAQLEMDKLPPWRVSPLEDKDWEREWMDNFHPMRFGKRLWIVPSGHAAPDNNAVNILLDPGLAFGTGTHPTTALCLQWLDEHGADHAEVIDYGCGSGILAVAALKLGADHVWAVDNDPQALIASRDNAAKNQVTGRIDAIAPGRLPERPVRLLLANILAQPLLELAEKFSRLVKPGGHIVLSGILQHQAEGITHHYARWFDMAPAAQQEEWMRLSGRRKH</sequence>
<keyword evidence="6" id="KW-0689">Ribosomal protein</keyword>
<evidence type="ECO:0000256" key="1">
    <source>
        <dbReference type="ARBA" id="ARBA00009741"/>
    </source>
</evidence>
<dbReference type="InterPro" id="IPR004498">
    <property type="entry name" value="Ribosomal_PrmA_MeTrfase"/>
</dbReference>
<dbReference type="EMBL" id="UOFU01000038">
    <property type="protein sequence ID" value="VAW93924.1"/>
    <property type="molecule type" value="Genomic_DNA"/>
</dbReference>
<dbReference type="GO" id="GO:0032259">
    <property type="term" value="P:methylation"/>
    <property type="evidence" value="ECO:0007669"/>
    <property type="project" value="UniProtKB-KW"/>
</dbReference>
<evidence type="ECO:0000313" key="6">
    <source>
        <dbReference type="EMBL" id="VAW93924.1"/>
    </source>
</evidence>
<dbReference type="Gene3D" id="3.40.50.150">
    <property type="entry name" value="Vaccinia Virus protein VP39"/>
    <property type="match status" value="1"/>
</dbReference>
<dbReference type="CDD" id="cd02440">
    <property type="entry name" value="AdoMet_MTases"/>
    <property type="match status" value="1"/>
</dbReference>
<dbReference type="GO" id="GO:0016279">
    <property type="term" value="F:protein-lysine N-methyltransferase activity"/>
    <property type="evidence" value="ECO:0007669"/>
    <property type="project" value="TreeGrafter"/>
</dbReference>
<keyword evidence="6" id="KW-0687">Ribonucleoprotein</keyword>
<dbReference type="GO" id="GO:0005829">
    <property type="term" value="C:cytosol"/>
    <property type="evidence" value="ECO:0007669"/>
    <property type="project" value="TreeGrafter"/>
</dbReference>
<dbReference type="Pfam" id="PF06325">
    <property type="entry name" value="PrmA"/>
    <property type="match status" value="1"/>
</dbReference>
<keyword evidence="5" id="KW-0949">S-adenosyl-L-methionine</keyword>
<dbReference type="GO" id="GO:0005840">
    <property type="term" value="C:ribosome"/>
    <property type="evidence" value="ECO:0007669"/>
    <property type="project" value="UniProtKB-KW"/>
</dbReference>
<evidence type="ECO:0000256" key="4">
    <source>
        <dbReference type="ARBA" id="ARBA00022679"/>
    </source>
</evidence>
<keyword evidence="3 6" id="KW-0489">Methyltransferase</keyword>
<dbReference type="NCBIfam" id="TIGR00406">
    <property type="entry name" value="prmA"/>
    <property type="match status" value="1"/>
</dbReference>
<organism evidence="6">
    <name type="scientific">hydrothermal vent metagenome</name>
    <dbReference type="NCBI Taxonomy" id="652676"/>
    <lineage>
        <taxon>unclassified sequences</taxon>
        <taxon>metagenomes</taxon>
        <taxon>ecological metagenomes</taxon>
    </lineage>
</organism>
<dbReference type="InterPro" id="IPR050078">
    <property type="entry name" value="Ribosomal_L11_MeTrfase_PrmA"/>
</dbReference>
<name>A0A3B1AJ78_9ZZZZ</name>
<accession>A0A3B1AJ78</accession>